<sequence length="197" mass="21067">MRFANLSSITIAALMGLVLAGSLADAAPPPAGSTATPDVPQFKVNAAHDVLLDKLVSVTVAKDKPMYIDVILPGQNSVRVRVLGMFEEPPAGYRAVHTRNGVQLAWPVEIDPTPPLVSHVTTPRLQQFEVNAAHDVEIPPSALIGMNQPMYVDVILPGKSSVHVRVLRPLEGSPPGTYAIHTRNGIRLAWPVGLDAE</sequence>
<gene>
    <name evidence="2" type="ORF">THASP1DRAFT_29633</name>
</gene>
<organism evidence="2 3">
    <name type="scientific">Thamnocephalis sphaerospora</name>
    <dbReference type="NCBI Taxonomy" id="78915"/>
    <lineage>
        <taxon>Eukaryota</taxon>
        <taxon>Fungi</taxon>
        <taxon>Fungi incertae sedis</taxon>
        <taxon>Zoopagomycota</taxon>
        <taxon>Zoopagomycotina</taxon>
        <taxon>Zoopagomycetes</taxon>
        <taxon>Zoopagales</taxon>
        <taxon>Sigmoideomycetaceae</taxon>
        <taxon>Thamnocephalis</taxon>
    </lineage>
</organism>
<protein>
    <submittedName>
        <fullName evidence="2">Uncharacterized protein</fullName>
    </submittedName>
</protein>
<evidence type="ECO:0000313" key="3">
    <source>
        <dbReference type="Proteomes" id="UP000271241"/>
    </source>
</evidence>
<dbReference type="EMBL" id="KZ992590">
    <property type="protein sequence ID" value="RKP08561.1"/>
    <property type="molecule type" value="Genomic_DNA"/>
</dbReference>
<proteinExistence type="predicted"/>
<evidence type="ECO:0000313" key="2">
    <source>
        <dbReference type="EMBL" id="RKP08561.1"/>
    </source>
</evidence>
<keyword evidence="1" id="KW-0732">Signal</keyword>
<dbReference type="AlphaFoldDB" id="A0A4P9XSS3"/>
<feature type="chain" id="PRO_5020851075" evidence="1">
    <location>
        <begin position="21"/>
        <end position="197"/>
    </location>
</feature>
<evidence type="ECO:0000256" key="1">
    <source>
        <dbReference type="SAM" id="SignalP"/>
    </source>
</evidence>
<dbReference type="Proteomes" id="UP000271241">
    <property type="component" value="Unassembled WGS sequence"/>
</dbReference>
<accession>A0A4P9XSS3</accession>
<reference evidence="3" key="1">
    <citation type="journal article" date="2018" name="Nat. Microbiol.">
        <title>Leveraging single-cell genomics to expand the fungal tree of life.</title>
        <authorList>
            <person name="Ahrendt S.R."/>
            <person name="Quandt C.A."/>
            <person name="Ciobanu D."/>
            <person name="Clum A."/>
            <person name="Salamov A."/>
            <person name="Andreopoulos B."/>
            <person name="Cheng J.F."/>
            <person name="Woyke T."/>
            <person name="Pelin A."/>
            <person name="Henrissat B."/>
            <person name="Reynolds N.K."/>
            <person name="Benny G.L."/>
            <person name="Smith M.E."/>
            <person name="James T.Y."/>
            <person name="Grigoriev I.V."/>
        </authorList>
    </citation>
    <scope>NUCLEOTIDE SEQUENCE [LARGE SCALE GENOMIC DNA]</scope>
    <source>
        <strain evidence="3">RSA 1356</strain>
    </source>
</reference>
<feature type="signal peptide" evidence="1">
    <location>
        <begin position="1"/>
        <end position="20"/>
    </location>
</feature>
<keyword evidence="3" id="KW-1185">Reference proteome</keyword>
<name>A0A4P9XSS3_9FUNG</name>